<dbReference type="AlphaFoldDB" id="A0AAV5VDC5"/>
<proteinExistence type="predicted"/>
<comment type="caution">
    <text evidence="1">The sequence shown here is derived from an EMBL/GenBank/DDBJ whole genome shotgun (WGS) entry which is preliminary data.</text>
</comment>
<name>A0AAV5VDC5_9BILA</name>
<dbReference type="EMBL" id="BTSY01000002">
    <property type="protein sequence ID" value="GMT16454.1"/>
    <property type="molecule type" value="Genomic_DNA"/>
</dbReference>
<sequence>MRSLAPIGFRYLEDRESLGRSQKRFEERNGHLDGAAVPVVLHFLQSVDVGRRQSVLDGTVDNHLFVVRAGLVLVSIGLSHDIRATSDRASRRLYGYRSPVVPAFLQIQLGGERIGHTPHASPHLVSFLLSHTRRRSLPSLAEACEDELVVRQTTGGNELGPSDLHVNPLLEQVTSISKVVEVVAIKFRHYSTD</sequence>
<evidence type="ECO:0000313" key="1">
    <source>
        <dbReference type="EMBL" id="GMT16454.1"/>
    </source>
</evidence>
<organism evidence="1 2">
    <name type="scientific">Pristionchus fissidentatus</name>
    <dbReference type="NCBI Taxonomy" id="1538716"/>
    <lineage>
        <taxon>Eukaryota</taxon>
        <taxon>Metazoa</taxon>
        <taxon>Ecdysozoa</taxon>
        <taxon>Nematoda</taxon>
        <taxon>Chromadorea</taxon>
        <taxon>Rhabditida</taxon>
        <taxon>Rhabditina</taxon>
        <taxon>Diplogasteromorpha</taxon>
        <taxon>Diplogasteroidea</taxon>
        <taxon>Neodiplogasteridae</taxon>
        <taxon>Pristionchus</taxon>
    </lineage>
</organism>
<evidence type="ECO:0000313" key="2">
    <source>
        <dbReference type="Proteomes" id="UP001432322"/>
    </source>
</evidence>
<gene>
    <name evidence="1" type="ORF">PFISCL1PPCAC_7751</name>
</gene>
<reference evidence="1" key="1">
    <citation type="submission" date="2023-10" db="EMBL/GenBank/DDBJ databases">
        <title>Genome assembly of Pristionchus species.</title>
        <authorList>
            <person name="Yoshida K."/>
            <person name="Sommer R.J."/>
        </authorList>
    </citation>
    <scope>NUCLEOTIDE SEQUENCE</scope>
    <source>
        <strain evidence="1">RS5133</strain>
    </source>
</reference>
<protein>
    <submittedName>
        <fullName evidence="1">Uncharacterized protein</fullName>
    </submittedName>
</protein>
<keyword evidence="2" id="KW-1185">Reference proteome</keyword>
<dbReference type="Proteomes" id="UP001432322">
    <property type="component" value="Unassembled WGS sequence"/>
</dbReference>
<accession>A0AAV5VDC5</accession>